<dbReference type="SUPFAM" id="SSF103481">
    <property type="entry name" value="Multidrug resistance efflux transporter EmrE"/>
    <property type="match status" value="2"/>
</dbReference>
<proteinExistence type="inferred from homology"/>
<sequence>MVPLDNQSEDWGKDNANAAEDMLRTVSQELQSIKDNWLAEINNLRGEKSRLEAEIEQMRSTQQQLKSQQSGVLTQTTQGDQQQVWAQQLAGILANHLQERLRQQLSQSTGEAAQPSATPGESTENTYRILSSVDSTLSTTLKALQQDVSSYQSALAQQLGRMQTLEQQGEAILEALVSRLKNQLQTAPAPRPITIDTPQPRVGAPLPATPVVETTPQPVAPPPPITIGRPTLNRGFWLILMSSLVLAFQNVVTKIILVKKPVFILGSLGGFVQPSAGNALLILLMRMTIELPLLFLVARLLYPRAWRDLRQLLNRSRRNSLGWLLLTGFTLFLSQFFFYIALGNITTGVATTIFFIYPTVIILLDWQLFGSRPSLSLTLATMSIYLGVFLSLPFQQGIKDANLWLGITTAIASGISLALYVILSRVCAQKLKLHPLPFRIVDCTTILVLSALSVQIANMIPLKILVSNVPPNMWNSLWISTGILAVATLLGLVLNHFGLRQIGSPIAPMIGAIVPALTTLLAWGLIGENLMPIQAIGIAIVTLWVLGISAENVQRMMAKKPAPANR</sequence>
<dbReference type="EMBL" id="BLAY01000217">
    <property type="protein sequence ID" value="GET43351.1"/>
    <property type="molecule type" value="Genomic_DNA"/>
</dbReference>
<feature type="transmembrane region" description="Helical" evidence="4">
    <location>
        <begin position="532"/>
        <end position="550"/>
    </location>
</feature>
<feature type="transmembrane region" description="Helical" evidence="4">
    <location>
        <begin position="401"/>
        <end position="424"/>
    </location>
</feature>
<feature type="transmembrane region" description="Helical" evidence="4">
    <location>
        <begin position="375"/>
        <end position="395"/>
    </location>
</feature>
<gene>
    <name evidence="6" type="ORF">MiSe_81730</name>
</gene>
<dbReference type="RefSeq" id="WP_226592088.1">
    <property type="nucleotide sequence ID" value="NZ_BLAY01000217.1"/>
</dbReference>
<evidence type="ECO:0000313" key="7">
    <source>
        <dbReference type="Proteomes" id="UP001050975"/>
    </source>
</evidence>
<feature type="transmembrane region" description="Helical" evidence="4">
    <location>
        <begin position="506"/>
        <end position="526"/>
    </location>
</feature>
<dbReference type="Proteomes" id="UP001050975">
    <property type="component" value="Unassembled WGS sequence"/>
</dbReference>
<feature type="transmembrane region" description="Helical" evidence="4">
    <location>
        <begin position="477"/>
        <end position="494"/>
    </location>
</feature>
<feature type="coiled-coil region" evidence="2">
    <location>
        <begin position="16"/>
        <end position="68"/>
    </location>
</feature>
<reference evidence="6" key="1">
    <citation type="submission" date="2019-10" db="EMBL/GenBank/DDBJ databases">
        <title>Draft genome sequece of Microseira wollei NIES-4236.</title>
        <authorList>
            <person name="Yamaguchi H."/>
            <person name="Suzuki S."/>
            <person name="Kawachi M."/>
        </authorList>
    </citation>
    <scope>NUCLEOTIDE SEQUENCE</scope>
    <source>
        <strain evidence="6">NIES-4236</strain>
    </source>
</reference>
<feature type="transmembrane region" description="Helical" evidence="4">
    <location>
        <begin position="278"/>
        <end position="302"/>
    </location>
</feature>
<feature type="domain" description="EamA" evidence="5">
    <location>
        <begin position="405"/>
        <end position="549"/>
    </location>
</feature>
<comment type="caution">
    <text evidence="6">The sequence shown here is derived from an EMBL/GenBank/DDBJ whole genome shotgun (WGS) entry which is preliminary data.</text>
</comment>
<evidence type="ECO:0000259" key="5">
    <source>
        <dbReference type="Pfam" id="PF00892"/>
    </source>
</evidence>
<evidence type="ECO:0000256" key="3">
    <source>
        <dbReference type="SAM" id="MobiDB-lite"/>
    </source>
</evidence>
<dbReference type="PANTHER" id="PTHR22911:SF137">
    <property type="entry name" value="SOLUTE CARRIER FAMILY 35 MEMBER G2-RELATED"/>
    <property type="match status" value="1"/>
</dbReference>
<feature type="compositionally biased region" description="Polar residues" evidence="3">
    <location>
        <begin position="109"/>
        <end position="125"/>
    </location>
</feature>
<dbReference type="GO" id="GO:0016020">
    <property type="term" value="C:membrane"/>
    <property type="evidence" value="ECO:0007669"/>
    <property type="project" value="InterPro"/>
</dbReference>
<feature type="region of interest" description="Disordered" evidence="3">
    <location>
        <begin position="103"/>
        <end position="125"/>
    </location>
</feature>
<feature type="transmembrane region" description="Helical" evidence="4">
    <location>
        <begin position="323"/>
        <end position="342"/>
    </location>
</feature>
<dbReference type="AlphaFoldDB" id="A0AAV3XP16"/>
<feature type="transmembrane region" description="Helical" evidence="4">
    <location>
        <begin position="348"/>
        <end position="368"/>
    </location>
</feature>
<dbReference type="Pfam" id="PF00892">
    <property type="entry name" value="EamA"/>
    <property type="match status" value="1"/>
</dbReference>
<comment type="similarity">
    <text evidence="1">Belongs to the EamA transporter family.</text>
</comment>
<evidence type="ECO:0000313" key="6">
    <source>
        <dbReference type="EMBL" id="GET43351.1"/>
    </source>
</evidence>
<dbReference type="InterPro" id="IPR000620">
    <property type="entry name" value="EamA_dom"/>
</dbReference>
<evidence type="ECO:0000256" key="1">
    <source>
        <dbReference type="ARBA" id="ARBA00007362"/>
    </source>
</evidence>
<dbReference type="PANTHER" id="PTHR22911">
    <property type="entry name" value="ACYL-MALONYL CONDENSING ENZYME-RELATED"/>
    <property type="match status" value="1"/>
</dbReference>
<keyword evidence="4 6" id="KW-0812">Transmembrane</keyword>
<keyword evidence="7" id="KW-1185">Reference proteome</keyword>
<feature type="transmembrane region" description="Helical" evidence="4">
    <location>
        <begin position="236"/>
        <end position="258"/>
    </location>
</feature>
<protein>
    <submittedName>
        <fullName evidence="6">DUF6 transmembrane protein</fullName>
    </submittedName>
</protein>
<evidence type="ECO:0000256" key="2">
    <source>
        <dbReference type="SAM" id="Coils"/>
    </source>
</evidence>
<keyword evidence="4" id="KW-0472">Membrane</keyword>
<dbReference type="InterPro" id="IPR037185">
    <property type="entry name" value="EmrE-like"/>
</dbReference>
<name>A0AAV3XP16_9CYAN</name>
<organism evidence="6 7">
    <name type="scientific">Microseira wollei NIES-4236</name>
    <dbReference type="NCBI Taxonomy" id="2530354"/>
    <lineage>
        <taxon>Bacteria</taxon>
        <taxon>Bacillati</taxon>
        <taxon>Cyanobacteriota</taxon>
        <taxon>Cyanophyceae</taxon>
        <taxon>Oscillatoriophycideae</taxon>
        <taxon>Aerosakkonematales</taxon>
        <taxon>Aerosakkonemataceae</taxon>
        <taxon>Microseira</taxon>
    </lineage>
</organism>
<accession>A0AAV3XP16</accession>
<evidence type="ECO:0000256" key="4">
    <source>
        <dbReference type="SAM" id="Phobius"/>
    </source>
</evidence>
<keyword evidence="2" id="KW-0175">Coiled coil</keyword>
<feature type="transmembrane region" description="Helical" evidence="4">
    <location>
        <begin position="436"/>
        <end position="457"/>
    </location>
</feature>
<keyword evidence="4" id="KW-1133">Transmembrane helix</keyword>